<evidence type="ECO:0000259" key="1">
    <source>
        <dbReference type="PROSITE" id="PS50181"/>
    </source>
</evidence>
<dbReference type="SUPFAM" id="SSF81383">
    <property type="entry name" value="F-box domain"/>
    <property type="match status" value="1"/>
</dbReference>
<dbReference type="Gene3D" id="3.40.50.300">
    <property type="entry name" value="P-loop containing nucleotide triphosphate hydrolases"/>
    <property type="match status" value="1"/>
</dbReference>
<protein>
    <submittedName>
        <fullName evidence="3">F-box only protein 4</fullName>
    </submittedName>
</protein>
<dbReference type="PANTHER" id="PTHR16008:SF4">
    <property type="entry name" value="F-BOX ONLY PROTEIN 4"/>
    <property type="match status" value="1"/>
</dbReference>
<sequence length="377" mass="42784">MTMGESTLSQSVVIRSLRSIRDRLFSDTRKRTEDVLAPSDRNEEENTCSYLDALPVDMQFFIMAYLSAQDLCRLGATSRYWRLMIRDPLLWRYFFQRDMPLWQSIDHLSMPRLELLDAPASEGSEELQSSDYMTEYLRACPACRRQWQQPRAAYQAVASFLQSLVPSAEPRFAMIGPGLEQLEVSLMNTVMHSPDVLPVGELPKRQINGIGSGISFLFNNQHKFNIVTLYSANRTERERARIEQVNIQNKLFIQEEDTQSSSVAYSLAPQLQEVCLAMNGFIYVVNAELDGGRERERAQIRAMLDPAWGPTTRPLLVLSCVSREEGGGGRTPCVTVAHQLQLSSLPNPWMVQNTVAESLSGLLDGIEWLLRHSGFRL</sequence>
<organism evidence="2 3">
    <name type="scientific">Chanos chanos</name>
    <name type="common">Milkfish</name>
    <name type="synonym">Mugil chanos</name>
    <dbReference type="NCBI Taxonomy" id="29144"/>
    <lineage>
        <taxon>Eukaryota</taxon>
        <taxon>Metazoa</taxon>
        <taxon>Chordata</taxon>
        <taxon>Craniata</taxon>
        <taxon>Vertebrata</taxon>
        <taxon>Euteleostomi</taxon>
        <taxon>Actinopterygii</taxon>
        <taxon>Neopterygii</taxon>
        <taxon>Teleostei</taxon>
        <taxon>Ostariophysi</taxon>
        <taxon>Gonorynchiformes</taxon>
        <taxon>Chanidae</taxon>
        <taxon>Chanos</taxon>
    </lineage>
</organism>
<dbReference type="Proteomes" id="UP000504632">
    <property type="component" value="Chromosome 1"/>
</dbReference>
<dbReference type="OrthoDB" id="3219396at2759"/>
<dbReference type="InParanoid" id="A0A6J2WK93"/>
<dbReference type="InterPro" id="IPR027417">
    <property type="entry name" value="P-loop_NTPase"/>
</dbReference>
<dbReference type="RefSeq" id="XP_030643736.1">
    <property type="nucleotide sequence ID" value="XM_030787876.1"/>
</dbReference>
<name>A0A6J2WK93_CHACN</name>
<dbReference type="GO" id="GO:0000209">
    <property type="term" value="P:protein polyubiquitination"/>
    <property type="evidence" value="ECO:0007669"/>
    <property type="project" value="TreeGrafter"/>
</dbReference>
<dbReference type="Gene3D" id="1.20.1280.50">
    <property type="match status" value="1"/>
</dbReference>
<evidence type="ECO:0000313" key="3">
    <source>
        <dbReference type="RefSeq" id="XP_030643736.1"/>
    </source>
</evidence>
<dbReference type="GeneID" id="115823850"/>
<accession>A0A6J2WK93</accession>
<dbReference type="InterPro" id="IPR036047">
    <property type="entry name" value="F-box-like_dom_sf"/>
</dbReference>
<reference evidence="3" key="1">
    <citation type="submission" date="2025-08" db="UniProtKB">
        <authorList>
            <consortium name="RefSeq"/>
        </authorList>
    </citation>
    <scope>IDENTIFICATION</scope>
</reference>
<dbReference type="GO" id="GO:0019005">
    <property type="term" value="C:SCF ubiquitin ligase complex"/>
    <property type="evidence" value="ECO:0007669"/>
    <property type="project" value="TreeGrafter"/>
</dbReference>
<dbReference type="PANTHER" id="PTHR16008">
    <property type="entry name" value="F-BOX ONLY PROTEIN 4"/>
    <property type="match status" value="1"/>
</dbReference>
<feature type="domain" description="F-box" evidence="1">
    <location>
        <begin position="48"/>
        <end position="94"/>
    </location>
</feature>
<dbReference type="PROSITE" id="PS50181">
    <property type="entry name" value="FBOX"/>
    <property type="match status" value="1"/>
</dbReference>
<dbReference type="SMART" id="SM00256">
    <property type="entry name" value="FBOX"/>
    <property type="match status" value="1"/>
</dbReference>
<dbReference type="InterPro" id="IPR039588">
    <property type="entry name" value="FBXO4"/>
</dbReference>
<dbReference type="Pfam" id="PF12937">
    <property type="entry name" value="F-box-like"/>
    <property type="match status" value="1"/>
</dbReference>
<gene>
    <name evidence="3" type="primary">fbxo4</name>
</gene>
<dbReference type="GO" id="GO:0031146">
    <property type="term" value="P:SCF-dependent proteasomal ubiquitin-dependent protein catabolic process"/>
    <property type="evidence" value="ECO:0007669"/>
    <property type="project" value="InterPro"/>
</dbReference>
<proteinExistence type="predicted"/>
<dbReference type="CTD" id="26272"/>
<dbReference type="InterPro" id="IPR001810">
    <property type="entry name" value="F-box_dom"/>
</dbReference>
<evidence type="ECO:0000313" key="2">
    <source>
        <dbReference type="Proteomes" id="UP000504632"/>
    </source>
</evidence>
<keyword evidence="2" id="KW-1185">Reference proteome</keyword>
<dbReference type="AlphaFoldDB" id="A0A6J2WK93"/>